<feature type="non-terminal residue" evidence="1">
    <location>
        <position position="67"/>
    </location>
</feature>
<reference evidence="1 2" key="1">
    <citation type="submission" date="2020-02" db="EMBL/GenBank/DDBJ databases">
        <authorList>
            <person name="Ferguson B K."/>
        </authorList>
    </citation>
    <scope>NUCLEOTIDE SEQUENCE [LARGE SCALE GENOMIC DNA]</scope>
</reference>
<evidence type="ECO:0000313" key="1">
    <source>
        <dbReference type="EMBL" id="CAB0010978.1"/>
    </source>
</evidence>
<organism evidence="1 2">
    <name type="scientific">Nesidiocoris tenuis</name>
    <dbReference type="NCBI Taxonomy" id="355587"/>
    <lineage>
        <taxon>Eukaryota</taxon>
        <taxon>Metazoa</taxon>
        <taxon>Ecdysozoa</taxon>
        <taxon>Arthropoda</taxon>
        <taxon>Hexapoda</taxon>
        <taxon>Insecta</taxon>
        <taxon>Pterygota</taxon>
        <taxon>Neoptera</taxon>
        <taxon>Paraneoptera</taxon>
        <taxon>Hemiptera</taxon>
        <taxon>Heteroptera</taxon>
        <taxon>Panheteroptera</taxon>
        <taxon>Cimicomorpha</taxon>
        <taxon>Miridae</taxon>
        <taxon>Dicyphina</taxon>
        <taxon>Nesidiocoris</taxon>
    </lineage>
</organism>
<dbReference type="Proteomes" id="UP000479000">
    <property type="component" value="Unassembled WGS sequence"/>
</dbReference>
<evidence type="ECO:0000313" key="2">
    <source>
        <dbReference type="Proteomes" id="UP000479000"/>
    </source>
</evidence>
<sequence length="67" mass="7793">MILRATLRRISIIIAYAHEGMTFLRRKHLFIGWAGGISRGISISARIYQSKARVRERTLQKRENAPR</sequence>
<dbReference type="EMBL" id="CADCXU010023524">
    <property type="protein sequence ID" value="CAB0010978.1"/>
    <property type="molecule type" value="Genomic_DNA"/>
</dbReference>
<name>A0A6H5H1I3_9HEMI</name>
<proteinExistence type="predicted"/>
<dbReference type="AlphaFoldDB" id="A0A6H5H1I3"/>
<keyword evidence="2" id="KW-1185">Reference proteome</keyword>
<gene>
    <name evidence="1" type="ORF">NTEN_LOCUS15971</name>
</gene>
<accession>A0A6H5H1I3</accession>
<protein>
    <submittedName>
        <fullName evidence="1">Uncharacterized protein</fullName>
    </submittedName>
</protein>